<evidence type="ECO:0000313" key="3">
    <source>
        <dbReference type="EMBL" id="PRZ28003.1"/>
    </source>
</evidence>
<dbReference type="PANTHER" id="PTHR43581:SF2">
    <property type="entry name" value="EXCINUCLEASE ATPASE SUBUNIT"/>
    <property type="match status" value="1"/>
</dbReference>
<dbReference type="SUPFAM" id="SSF52540">
    <property type="entry name" value="P-loop containing nucleoside triphosphate hydrolases"/>
    <property type="match status" value="1"/>
</dbReference>
<accession>A0A1M5IL74</accession>
<reference evidence="5" key="2">
    <citation type="submission" date="2016-11" db="EMBL/GenBank/DDBJ databases">
        <authorList>
            <person name="Varghese N."/>
            <person name="Submissions S."/>
        </authorList>
    </citation>
    <scope>NUCLEOTIDE SEQUENCE [LARGE SCALE GENOMIC DNA]</scope>
    <source>
        <strain evidence="5">DSM 19729</strain>
    </source>
</reference>
<dbReference type="InterPro" id="IPR027417">
    <property type="entry name" value="P-loop_NTPase"/>
</dbReference>
<protein>
    <submittedName>
        <fullName evidence="3">Uncharacterized protein DUF3696</fullName>
    </submittedName>
</protein>
<gene>
    <name evidence="3" type="ORF">BC624_101288</name>
    <name evidence="4" type="ORF">SAMN05443373_101288</name>
</gene>
<dbReference type="InterPro" id="IPR051396">
    <property type="entry name" value="Bact_Antivir_Def_Nuclease"/>
</dbReference>
<dbReference type="InterPro" id="IPR041685">
    <property type="entry name" value="AAA_GajA/Old/RecF-like"/>
</dbReference>
<dbReference type="PANTHER" id="PTHR43581">
    <property type="entry name" value="ATP/GTP PHOSPHATASE"/>
    <property type="match status" value="1"/>
</dbReference>
<dbReference type="EMBL" id="PVUB01000001">
    <property type="protein sequence ID" value="PRZ28003.1"/>
    <property type="molecule type" value="Genomic_DNA"/>
</dbReference>
<evidence type="ECO:0000313" key="4">
    <source>
        <dbReference type="EMBL" id="SHG28670.1"/>
    </source>
</evidence>
<organism evidence="4 5">
    <name type="scientific">Flavobacterium granuli</name>
    <dbReference type="NCBI Taxonomy" id="280093"/>
    <lineage>
        <taxon>Bacteria</taxon>
        <taxon>Pseudomonadati</taxon>
        <taxon>Bacteroidota</taxon>
        <taxon>Flavobacteriia</taxon>
        <taxon>Flavobacteriales</taxon>
        <taxon>Flavobacteriaceae</taxon>
        <taxon>Flavobacterium</taxon>
    </lineage>
</organism>
<dbReference type="RefSeq" id="WP_072938671.1">
    <property type="nucleotide sequence ID" value="NZ_FQWO01000001.1"/>
</dbReference>
<reference evidence="4" key="1">
    <citation type="submission" date="2016-11" db="EMBL/GenBank/DDBJ databases">
        <authorList>
            <person name="Jaros S."/>
            <person name="Januszkiewicz K."/>
            <person name="Wedrychowicz H."/>
        </authorList>
    </citation>
    <scope>NUCLEOTIDE SEQUENCE [LARGE SCALE GENOMIC DNA]</scope>
    <source>
        <strain evidence="4">DSM 19729</strain>
    </source>
</reference>
<dbReference type="InterPro" id="IPR022532">
    <property type="entry name" value="DUF3696"/>
</dbReference>
<dbReference type="STRING" id="280093.SAMN05443373_101288"/>
<evidence type="ECO:0000259" key="1">
    <source>
        <dbReference type="Pfam" id="PF12476"/>
    </source>
</evidence>
<dbReference type="Pfam" id="PF13175">
    <property type="entry name" value="AAA_15"/>
    <property type="match status" value="1"/>
</dbReference>
<dbReference type="Gene3D" id="3.40.50.300">
    <property type="entry name" value="P-loop containing nucleotide triphosphate hydrolases"/>
    <property type="match status" value="2"/>
</dbReference>
<name>A0A1M5IL74_9FLAO</name>
<evidence type="ECO:0000313" key="5">
    <source>
        <dbReference type="Proteomes" id="UP000184384"/>
    </source>
</evidence>
<evidence type="ECO:0000313" key="6">
    <source>
        <dbReference type="Proteomes" id="UP000237771"/>
    </source>
</evidence>
<keyword evidence="6" id="KW-1185">Reference proteome</keyword>
<proteinExistence type="predicted"/>
<dbReference type="OrthoDB" id="9792800at2"/>
<feature type="domain" description="Endonuclease GajA/Old nuclease/RecF-like AAA" evidence="2">
    <location>
        <begin position="2"/>
        <end position="540"/>
    </location>
</feature>
<feature type="domain" description="DUF3696" evidence="1">
    <location>
        <begin position="552"/>
        <end position="601"/>
    </location>
</feature>
<dbReference type="Pfam" id="PF12476">
    <property type="entry name" value="DUF3696"/>
    <property type="match status" value="1"/>
</dbReference>
<reference evidence="3 6" key="3">
    <citation type="submission" date="2018-03" db="EMBL/GenBank/DDBJ databases">
        <title>Genomic Encyclopedia of Archaeal and Bacterial Type Strains, Phase II (KMG-II): from individual species to whole genera.</title>
        <authorList>
            <person name="Goeker M."/>
        </authorList>
    </citation>
    <scope>NUCLEOTIDE SEQUENCE [LARGE SCALE GENOMIC DNA]</scope>
    <source>
        <strain evidence="3 6">DSM 17797</strain>
    </source>
</reference>
<dbReference type="Proteomes" id="UP000184384">
    <property type="component" value="Unassembled WGS sequence"/>
</dbReference>
<dbReference type="Proteomes" id="UP000237771">
    <property type="component" value="Unassembled WGS sequence"/>
</dbReference>
<dbReference type="EMBL" id="FQWO01000001">
    <property type="protein sequence ID" value="SHG28670.1"/>
    <property type="molecule type" value="Genomic_DNA"/>
</dbReference>
<evidence type="ECO:0000259" key="2">
    <source>
        <dbReference type="Pfam" id="PF13175"/>
    </source>
</evidence>
<sequence>MSKIGIKNFRVFKEFTEFEIKPITLLTGPNNAGKSSFTKLLLLLKNGINKLNFNEGLHNLESFDKVLNWENKQDTLELFFDNEIPFLTDDFKVQLTYRKNEINKISISNNINTLLQCNYDNDFTSGQSLNELGIESDEYISGRAPFDSFILNLNITFLIDLIYSKQLKQKFYEIKENNKRDYKTIILTDLVVGNHEIFKTTFPDLIDLYHKEETINLDIYRTIALYNEINALEKNYLLYDIIADGKQITHLYQDKILELQNTLFSTHKFDIDLDNLEYGKDLISILKSILPFTNKGVKSQISQFFKNELQSKNIEIKETALGNLIFNEKLYNQPFFNMSQDKGFYKESLFDQFSKFINTNERVFKNINYLSANRGSQKRILSNKSENDIDEIVLDFFKYKDKYLSSQEDYEKTLPEFTRHFISLFDNNNREYFDKVLEILEIEGTLDIVRYENVISVIYIKQKDKDVALADLGFGFSQLIPIVLKIINTVESNSEILIIEEPEANLHPNLQSKLADIFALTVKTFPRLNLIIETHSEYLIRKLQYLTAKGDISPDDTSIYYFNADKYVSPQEPKVKQIEIRENGNLSDTFGPGFYDETTRLQFDLMKLNQEQNN</sequence>
<dbReference type="AlphaFoldDB" id="A0A1M5IL74"/>